<dbReference type="GO" id="GO:0034599">
    <property type="term" value="P:cellular response to oxidative stress"/>
    <property type="evidence" value="ECO:0007669"/>
    <property type="project" value="EnsemblFungi"/>
</dbReference>
<dbReference type="InterPro" id="IPR027417">
    <property type="entry name" value="P-loop_NTPase"/>
</dbReference>
<dbReference type="EMBL" id="AZGZ01000055">
    <property type="protein sequence ID" value="KZZ86614.1"/>
    <property type="molecule type" value="Genomic_DNA"/>
</dbReference>
<comment type="similarity">
    <text evidence="1">Belongs to the AFG1 ATPase family.</text>
</comment>
<reference evidence="4 5" key="1">
    <citation type="journal article" date="2016" name="Genome Biol. Evol.">
        <title>Divergent and convergent evolution of fungal pathogenicity.</title>
        <authorList>
            <person name="Shang Y."/>
            <person name="Xiao G."/>
            <person name="Zheng P."/>
            <person name="Cen K."/>
            <person name="Zhan S."/>
            <person name="Wang C."/>
        </authorList>
    </citation>
    <scope>NUCLEOTIDE SEQUENCE [LARGE SCALE GENOMIC DNA]</scope>
    <source>
        <strain evidence="4 5">ARSEF 7405</strain>
    </source>
</reference>
<dbReference type="SUPFAM" id="SSF52540">
    <property type="entry name" value="P-loop containing nucleoside triphosphate hydrolases"/>
    <property type="match status" value="1"/>
</dbReference>
<sequence length="528" mass="58815">MNCTSRIAKASSATCRVHVGPSLSRPVQRRFISRSVSCGASTGQSLLRRTNKDGSCLSSSYRLFSSSTRLAAASVAIDAGTRPTQSLETPKEERSGPLYEYERRIQEGRLHSDDYQREIVSHLQDLHEDLCSYKPIKVVRPAPPSSSKGSGLGSLFSSFFSSKKDAELSLPSDLPRGLYMYGDVGCGKTMLMDLFYDTLPDNVTSRKRVHFHNFMQDVHRQLHVVKMNHGQSGKIDFDAVPIVAADIAETSSVLCFDEFQCTDVADAMILRRLLECLMSHGVVIIMTSNRHPDDLYKNGVQRQSFIPCIELLKKQLFVINLDSPTDYRKIPRPPSGVYYTSLDAGADAHADKWFEYLGDMVHDPPHPAVQSVWGREITVPQASGRAARFTFEELLGRATGAADYLELVKHYDSFIVTGVPAMTLNQRDLARRFITFVDAVYEGKGKLVLTTAVPLPRLFLTDAELKIYEAATDVGNERDNAALASMRTGKEEQELFAGDEERFAFSRALSRLVEMGSTQWVDSGRLSR</sequence>
<evidence type="ECO:0000313" key="5">
    <source>
        <dbReference type="Proteomes" id="UP000242877"/>
    </source>
</evidence>
<keyword evidence="5" id="KW-1185">Reference proteome</keyword>
<dbReference type="OrthoDB" id="548867at2759"/>
<dbReference type="PANTHER" id="PTHR12169:SF6">
    <property type="entry name" value="AFG1-LIKE ATPASE"/>
    <property type="match status" value="1"/>
</dbReference>
<keyword evidence="2" id="KW-0547">Nucleotide-binding</keyword>
<dbReference type="PANTHER" id="PTHR12169">
    <property type="entry name" value="ATPASE N2B"/>
    <property type="match status" value="1"/>
</dbReference>
<dbReference type="InterPro" id="IPR005654">
    <property type="entry name" value="ATPase_AFG1-like"/>
</dbReference>
<accession>A0A167UU75</accession>
<dbReference type="AlphaFoldDB" id="A0A167UU75"/>
<dbReference type="NCBIfam" id="NF040713">
    <property type="entry name" value="ZapE"/>
    <property type="match status" value="1"/>
</dbReference>
<gene>
    <name evidence="4" type="ORF">AAP_06377</name>
</gene>
<dbReference type="GO" id="GO:0005524">
    <property type="term" value="F:ATP binding"/>
    <property type="evidence" value="ECO:0007669"/>
    <property type="project" value="UniProtKB-KW"/>
</dbReference>
<evidence type="ECO:0000256" key="3">
    <source>
        <dbReference type="ARBA" id="ARBA00022840"/>
    </source>
</evidence>
<keyword evidence="3" id="KW-0067">ATP-binding</keyword>
<evidence type="ECO:0000256" key="1">
    <source>
        <dbReference type="ARBA" id="ARBA00010322"/>
    </source>
</evidence>
<dbReference type="GO" id="GO:0005743">
    <property type="term" value="C:mitochondrial inner membrane"/>
    <property type="evidence" value="ECO:0007669"/>
    <property type="project" value="EnsemblFungi"/>
</dbReference>
<evidence type="ECO:0000256" key="2">
    <source>
        <dbReference type="ARBA" id="ARBA00022741"/>
    </source>
</evidence>
<protein>
    <submittedName>
        <fullName evidence="4">ATPase, AFG1-like protein</fullName>
    </submittedName>
</protein>
<dbReference type="GO" id="GO:0016887">
    <property type="term" value="F:ATP hydrolysis activity"/>
    <property type="evidence" value="ECO:0007669"/>
    <property type="project" value="InterPro"/>
</dbReference>
<dbReference type="Pfam" id="PF03969">
    <property type="entry name" value="AFG1_ATPase"/>
    <property type="match status" value="1"/>
</dbReference>
<dbReference type="Proteomes" id="UP000242877">
    <property type="component" value="Unassembled WGS sequence"/>
</dbReference>
<name>A0A167UU75_9EURO</name>
<comment type="caution">
    <text evidence="4">The sequence shown here is derived from an EMBL/GenBank/DDBJ whole genome shotgun (WGS) entry which is preliminary data.</text>
</comment>
<organism evidence="4 5">
    <name type="scientific">Ascosphaera apis ARSEF 7405</name>
    <dbReference type="NCBI Taxonomy" id="392613"/>
    <lineage>
        <taxon>Eukaryota</taxon>
        <taxon>Fungi</taxon>
        <taxon>Dikarya</taxon>
        <taxon>Ascomycota</taxon>
        <taxon>Pezizomycotina</taxon>
        <taxon>Eurotiomycetes</taxon>
        <taxon>Eurotiomycetidae</taxon>
        <taxon>Onygenales</taxon>
        <taxon>Ascosphaeraceae</taxon>
        <taxon>Ascosphaera</taxon>
    </lineage>
</organism>
<dbReference type="GO" id="GO:0141164">
    <property type="term" value="P:mitochondrial protein quality control"/>
    <property type="evidence" value="ECO:0007669"/>
    <property type="project" value="EnsemblFungi"/>
</dbReference>
<evidence type="ECO:0000313" key="4">
    <source>
        <dbReference type="EMBL" id="KZZ86614.1"/>
    </source>
</evidence>
<dbReference type="VEuPathDB" id="FungiDB:AAP_06377"/>
<dbReference type="Gene3D" id="3.40.50.300">
    <property type="entry name" value="P-loop containing nucleotide triphosphate hydrolases"/>
    <property type="match status" value="1"/>
</dbReference>
<proteinExistence type="inferred from homology"/>